<dbReference type="AlphaFoldDB" id="A0A286UJ24"/>
<protein>
    <submittedName>
        <fullName evidence="1">Uncharacterized protein</fullName>
    </submittedName>
</protein>
<sequence>MNKTVASIFGCPLDNTPQMQVHFRVTRDNSIDLSGGISDEAFGEMKRKSKQVTRHSANPQKDKAFAIGLEHFFFVNFDTVLNYFEEFVQQNFTSKGRLRIGSQELVVLKGAPIQSIQSIQSGGGSYNLPANTSTMRIVYVVPSYGFQKDTSFIGENKDKEVISDLTISAGPSPDFFICVDNSPLSKVIIENRSLLTQVYLVVDFVKDSPNAEERDRLKNESRRRVKLMEDPNSPYWENRDEILDLIVVILKWQKQNRNRVPLPDEFFNYQQYVLGMFLIRVNKLQLHFEEIEQHRMFCGQNYQLGFTFRSFFGLRQRLSSCYVGLELELELELKSLVDDIIKLGECYERLDLIPEKVSEGHLKGLANELLNSIRECEVLSSSLNDYFAAVLQYFPFYPLD</sequence>
<dbReference type="EMBL" id="NBII01000004">
    <property type="protein sequence ID" value="PAV19590.1"/>
    <property type="molecule type" value="Genomic_DNA"/>
</dbReference>
<dbReference type="Proteomes" id="UP000217199">
    <property type="component" value="Unassembled WGS sequence"/>
</dbReference>
<gene>
    <name evidence="1" type="ORF">PNOK_0452400</name>
</gene>
<evidence type="ECO:0000313" key="1">
    <source>
        <dbReference type="EMBL" id="PAV19590.1"/>
    </source>
</evidence>
<proteinExistence type="predicted"/>
<dbReference type="InParanoid" id="A0A286UJ24"/>
<accession>A0A286UJ24</accession>
<organism evidence="1 2">
    <name type="scientific">Pyrrhoderma noxium</name>
    <dbReference type="NCBI Taxonomy" id="2282107"/>
    <lineage>
        <taxon>Eukaryota</taxon>
        <taxon>Fungi</taxon>
        <taxon>Dikarya</taxon>
        <taxon>Basidiomycota</taxon>
        <taxon>Agaricomycotina</taxon>
        <taxon>Agaricomycetes</taxon>
        <taxon>Hymenochaetales</taxon>
        <taxon>Hymenochaetaceae</taxon>
        <taxon>Pyrrhoderma</taxon>
    </lineage>
</organism>
<comment type="caution">
    <text evidence="1">The sequence shown here is derived from an EMBL/GenBank/DDBJ whole genome shotgun (WGS) entry which is preliminary data.</text>
</comment>
<evidence type="ECO:0000313" key="2">
    <source>
        <dbReference type="Proteomes" id="UP000217199"/>
    </source>
</evidence>
<keyword evidence="2" id="KW-1185">Reference proteome</keyword>
<name>A0A286UJ24_9AGAM</name>
<reference evidence="1 2" key="1">
    <citation type="journal article" date="2017" name="Mol. Ecol.">
        <title>Comparative and population genomic landscape of Phellinus noxius: A hypervariable fungus causing root rot in trees.</title>
        <authorList>
            <person name="Chung C.L."/>
            <person name="Lee T.J."/>
            <person name="Akiba M."/>
            <person name="Lee H.H."/>
            <person name="Kuo T.H."/>
            <person name="Liu D."/>
            <person name="Ke H.M."/>
            <person name="Yokoi T."/>
            <person name="Roa M.B."/>
            <person name="Lu M.J."/>
            <person name="Chang Y.Y."/>
            <person name="Ann P.J."/>
            <person name="Tsai J.N."/>
            <person name="Chen C.Y."/>
            <person name="Tzean S.S."/>
            <person name="Ota Y."/>
            <person name="Hattori T."/>
            <person name="Sahashi N."/>
            <person name="Liou R.F."/>
            <person name="Kikuchi T."/>
            <person name="Tsai I.J."/>
        </authorList>
    </citation>
    <scope>NUCLEOTIDE SEQUENCE [LARGE SCALE GENOMIC DNA]</scope>
    <source>
        <strain evidence="1 2">FFPRI411160</strain>
    </source>
</reference>